<keyword evidence="2" id="KW-0812">Transmembrane</keyword>
<reference evidence="3" key="1">
    <citation type="journal article" date="2020" name="Nature">
        <title>Giant virus diversity and host interactions through global metagenomics.</title>
        <authorList>
            <person name="Schulz F."/>
            <person name="Roux S."/>
            <person name="Paez-Espino D."/>
            <person name="Jungbluth S."/>
            <person name="Walsh D.A."/>
            <person name="Denef V.J."/>
            <person name="McMahon K.D."/>
            <person name="Konstantinidis K.T."/>
            <person name="Eloe-Fadrosh E.A."/>
            <person name="Kyrpides N.C."/>
            <person name="Woyke T."/>
        </authorList>
    </citation>
    <scope>NUCLEOTIDE SEQUENCE</scope>
    <source>
        <strain evidence="3">GVMAG-M-3300009159-65</strain>
    </source>
</reference>
<feature type="transmembrane region" description="Helical" evidence="2">
    <location>
        <begin position="87"/>
        <end position="104"/>
    </location>
</feature>
<dbReference type="EMBL" id="MN738929">
    <property type="protein sequence ID" value="QHT32008.1"/>
    <property type="molecule type" value="Genomic_DNA"/>
</dbReference>
<organism evidence="3">
    <name type="scientific">viral metagenome</name>
    <dbReference type="NCBI Taxonomy" id="1070528"/>
    <lineage>
        <taxon>unclassified sequences</taxon>
        <taxon>metagenomes</taxon>
        <taxon>organismal metagenomes</taxon>
    </lineage>
</organism>
<keyword evidence="2" id="KW-0472">Membrane</keyword>
<evidence type="ECO:0000256" key="1">
    <source>
        <dbReference type="SAM" id="MobiDB-lite"/>
    </source>
</evidence>
<evidence type="ECO:0000256" key="2">
    <source>
        <dbReference type="SAM" id="Phobius"/>
    </source>
</evidence>
<feature type="compositionally biased region" description="Gly residues" evidence="1">
    <location>
        <begin position="9"/>
        <end position="20"/>
    </location>
</feature>
<evidence type="ECO:0000313" key="3">
    <source>
        <dbReference type="EMBL" id="QHT32008.1"/>
    </source>
</evidence>
<sequence>MGKSKSKSKGGGGGGSGVGGSRANQSRARSATKKLAPVRNKKQLTNVYSSFILFFFIPIIVCLIKTFEIIKGLFNSAITTPNENNKYDSLIFIAVVLLSVYSVVKKTLSETETFIYIGIAILAFFYKVFTVTTK</sequence>
<keyword evidence="2" id="KW-1133">Transmembrane helix</keyword>
<feature type="transmembrane region" description="Helical" evidence="2">
    <location>
        <begin position="113"/>
        <end position="129"/>
    </location>
</feature>
<protein>
    <submittedName>
        <fullName evidence="3">Uncharacterized protein</fullName>
    </submittedName>
</protein>
<dbReference type="AlphaFoldDB" id="A0A6C0ESN5"/>
<name>A0A6C0ESN5_9ZZZZ</name>
<feature type="region of interest" description="Disordered" evidence="1">
    <location>
        <begin position="1"/>
        <end position="35"/>
    </location>
</feature>
<proteinExistence type="predicted"/>
<feature type="transmembrane region" description="Helical" evidence="2">
    <location>
        <begin position="47"/>
        <end position="67"/>
    </location>
</feature>
<accession>A0A6C0ESN5</accession>